<accession>A0A656KLN0</accession>
<dbReference type="AlphaFoldDB" id="A0A656KLN0"/>
<feature type="compositionally biased region" description="Polar residues" evidence="1">
    <location>
        <begin position="7"/>
        <end position="21"/>
    </location>
</feature>
<evidence type="ECO:0000313" key="2">
    <source>
        <dbReference type="EMBL" id="EPQ65545.1"/>
    </source>
</evidence>
<protein>
    <submittedName>
        <fullName evidence="2">Uncharacterized protein</fullName>
    </submittedName>
</protein>
<dbReference type="EMBL" id="KE375023">
    <property type="protein sequence ID" value="EPQ65545.1"/>
    <property type="molecule type" value="Genomic_DNA"/>
</dbReference>
<evidence type="ECO:0000256" key="1">
    <source>
        <dbReference type="SAM" id="MobiDB-lite"/>
    </source>
</evidence>
<name>A0A656KLN0_BLUGR</name>
<sequence length="219" mass="25049">MAKSTALDKSQPATIASSSEGSDAKAAPMDNNLEILRPLSKKLRLISFYKANDAENLKMEVQRKSVITFNIEKKEWEDLKSKQSWGKGSRPSVKPLRRVLRIPPEWRFLQRFEDFSPQGRKCQGSHHQLPKQQLGYGVFAARQSRSKGNQVFIQLATQRNAALNMTQTEPSQVIRKDFPVEVYVVSLRTKIEGVGMPRIPKLLRNLRIDKGQNLKYQDQ</sequence>
<feature type="region of interest" description="Disordered" evidence="1">
    <location>
        <begin position="1"/>
        <end position="27"/>
    </location>
</feature>
<gene>
    <name evidence="2" type="ORF">BGT96224_A20450</name>
</gene>
<proteinExistence type="predicted"/>
<evidence type="ECO:0000313" key="3">
    <source>
        <dbReference type="Proteomes" id="UP000053110"/>
    </source>
</evidence>
<dbReference type="Proteomes" id="UP000053110">
    <property type="component" value="Unassembled WGS sequence"/>
</dbReference>
<organism evidence="2 3">
    <name type="scientific">Blumeria graminis f. sp. tritici 96224</name>
    <dbReference type="NCBI Taxonomy" id="1268274"/>
    <lineage>
        <taxon>Eukaryota</taxon>
        <taxon>Fungi</taxon>
        <taxon>Dikarya</taxon>
        <taxon>Ascomycota</taxon>
        <taxon>Pezizomycotina</taxon>
        <taxon>Leotiomycetes</taxon>
        <taxon>Erysiphales</taxon>
        <taxon>Erysiphaceae</taxon>
        <taxon>Blumeria</taxon>
    </lineage>
</organism>
<reference evidence="3" key="1">
    <citation type="journal article" date="2013" name="Nat. Genet.">
        <title>The wheat powdery mildew genome shows the unique evolution of an obligate biotroph.</title>
        <authorList>
            <person name="Wicker T."/>
            <person name="Oberhaensli S."/>
            <person name="Parlange F."/>
            <person name="Buchmann J.P."/>
            <person name="Shatalina M."/>
            <person name="Roffler S."/>
            <person name="Ben-David R."/>
            <person name="Dolezel J."/>
            <person name="Simkova H."/>
            <person name="Schulze-Lefert P."/>
            <person name="Spanu P.D."/>
            <person name="Bruggmann R."/>
            <person name="Amselem J."/>
            <person name="Quesneville H."/>
            <person name="Ver Loren van Themaat E."/>
            <person name="Paape T."/>
            <person name="Shimizu K.K."/>
            <person name="Keller B."/>
        </authorList>
    </citation>
    <scope>NUCLEOTIDE SEQUENCE [LARGE SCALE GENOMIC DNA]</scope>
    <source>
        <strain evidence="3">96224</strain>
    </source>
</reference>